<proteinExistence type="predicted"/>
<name>A0A1R4HCK8_9GAMM</name>
<dbReference type="EMBL" id="FUKJ01000301">
    <property type="protein sequence ID" value="SJM93965.1"/>
    <property type="molecule type" value="Genomic_DNA"/>
</dbReference>
<evidence type="ECO:0000313" key="2">
    <source>
        <dbReference type="Proteomes" id="UP000195442"/>
    </source>
</evidence>
<gene>
    <name evidence="1" type="ORF">CRENPOLYSF2_370054</name>
</gene>
<organism evidence="1 2">
    <name type="scientific">Crenothrix polyspora</name>
    <dbReference type="NCBI Taxonomy" id="360316"/>
    <lineage>
        <taxon>Bacteria</taxon>
        <taxon>Pseudomonadati</taxon>
        <taxon>Pseudomonadota</taxon>
        <taxon>Gammaproteobacteria</taxon>
        <taxon>Methylococcales</taxon>
        <taxon>Crenotrichaceae</taxon>
        <taxon>Crenothrix</taxon>
    </lineage>
</organism>
<protein>
    <submittedName>
        <fullName evidence="1">Uncharacterized protein</fullName>
    </submittedName>
</protein>
<keyword evidence="2" id="KW-1185">Reference proteome</keyword>
<dbReference type="Proteomes" id="UP000195442">
    <property type="component" value="Unassembled WGS sequence"/>
</dbReference>
<reference evidence="2" key="1">
    <citation type="submission" date="2017-02" db="EMBL/GenBank/DDBJ databases">
        <authorList>
            <person name="Daims H."/>
        </authorList>
    </citation>
    <scope>NUCLEOTIDE SEQUENCE [LARGE SCALE GENOMIC DNA]</scope>
</reference>
<sequence length="41" mass="4630">MFVENYSPKAEISGEFRVVSALPERHKAINKSLRSNPVNTL</sequence>
<dbReference type="AlphaFoldDB" id="A0A1R4HCK8"/>
<accession>A0A1R4HCK8</accession>
<evidence type="ECO:0000313" key="1">
    <source>
        <dbReference type="EMBL" id="SJM93965.1"/>
    </source>
</evidence>